<keyword evidence="3" id="KW-0732">Signal</keyword>
<evidence type="ECO:0000256" key="3">
    <source>
        <dbReference type="SAM" id="SignalP"/>
    </source>
</evidence>
<feature type="transmembrane region" description="Helical" evidence="2">
    <location>
        <begin position="200"/>
        <end position="221"/>
    </location>
</feature>
<organism evidence="4 5">
    <name type="scientific">Alcanivorax jadensis T9</name>
    <dbReference type="NCBI Taxonomy" id="1177181"/>
    <lineage>
        <taxon>Bacteria</taxon>
        <taxon>Pseudomonadati</taxon>
        <taxon>Pseudomonadota</taxon>
        <taxon>Gammaproteobacteria</taxon>
        <taxon>Oceanospirillales</taxon>
        <taxon>Alcanivoracaceae</taxon>
        <taxon>Alcanivorax</taxon>
    </lineage>
</organism>
<feature type="transmembrane region" description="Helical" evidence="2">
    <location>
        <begin position="97"/>
        <end position="117"/>
    </location>
</feature>
<feature type="compositionally biased region" description="Basic and acidic residues" evidence="1">
    <location>
        <begin position="231"/>
        <end position="243"/>
    </location>
</feature>
<dbReference type="InterPro" id="IPR032809">
    <property type="entry name" value="Put_HupE_UreJ"/>
</dbReference>
<feature type="transmembrane region" description="Helical" evidence="2">
    <location>
        <begin position="71"/>
        <end position="91"/>
    </location>
</feature>
<evidence type="ECO:0000256" key="2">
    <source>
        <dbReference type="SAM" id="Phobius"/>
    </source>
</evidence>
<feature type="transmembrane region" description="Helical" evidence="2">
    <location>
        <begin position="44"/>
        <end position="64"/>
    </location>
</feature>
<evidence type="ECO:0008006" key="6">
    <source>
        <dbReference type="Google" id="ProtNLM"/>
    </source>
</evidence>
<keyword evidence="2" id="KW-1133">Transmembrane helix</keyword>
<evidence type="ECO:0000313" key="5">
    <source>
        <dbReference type="Proteomes" id="UP000029443"/>
    </source>
</evidence>
<name>A0ABR4WDF8_9GAMM</name>
<feature type="compositionally biased region" description="Basic and acidic residues" evidence="1">
    <location>
        <begin position="288"/>
        <end position="297"/>
    </location>
</feature>
<dbReference type="EMBL" id="ARXU01000004">
    <property type="protein sequence ID" value="KGD61435.1"/>
    <property type="molecule type" value="Genomic_DNA"/>
</dbReference>
<feature type="transmembrane region" description="Helical" evidence="2">
    <location>
        <begin position="159"/>
        <end position="188"/>
    </location>
</feature>
<dbReference type="RefSeq" id="WP_007148867.1">
    <property type="nucleotide sequence ID" value="NZ_ARXU01000004.1"/>
</dbReference>
<accession>A0ABR4WDF8</accession>
<protein>
    <recommendedName>
        <fullName evidence="6">HupE/UreJ protein</fullName>
    </recommendedName>
</protein>
<feature type="transmembrane region" description="Helical" evidence="2">
    <location>
        <begin position="129"/>
        <end position="147"/>
    </location>
</feature>
<proteinExistence type="predicted"/>
<reference evidence="4 5" key="1">
    <citation type="submission" date="2012-09" db="EMBL/GenBank/DDBJ databases">
        <title>Genome Sequence of alkane-degrading Bacterium Alcanivorax jadensis T9.</title>
        <authorList>
            <person name="Lai Q."/>
            <person name="Shao Z."/>
        </authorList>
    </citation>
    <scope>NUCLEOTIDE SEQUENCE [LARGE SCALE GENOMIC DNA]</scope>
    <source>
        <strain evidence="4 5">T9</strain>
    </source>
</reference>
<gene>
    <name evidence="4" type="ORF">T9A_01384</name>
</gene>
<comment type="caution">
    <text evidence="4">The sequence shown here is derived from an EMBL/GenBank/DDBJ whole genome shotgun (WGS) entry which is preliminary data.</text>
</comment>
<evidence type="ECO:0000313" key="4">
    <source>
        <dbReference type="EMBL" id="KGD61435.1"/>
    </source>
</evidence>
<dbReference type="Pfam" id="PF13795">
    <property type="entry name" value="HupE_UreJ_2"/>
    <property type="match status" value="1"/>
</dbReference>
<keyword evidence="2" id="KW-0472">Membrane</keyword>
<keyword evidence="5" id="KW-1185">Reference proteome</keyword>
<dbReference type="Proteomes" id="UP000029443">
    <property type="component" value="Unassembled WGS sequence"/>
</dbReference>
<feature type="chain" id="PRO_5047406210" description="HupE/UreJ protein" evidence="3">
    <location>
        <begin position="21"/>
        <end position="297"/>
    </location>
</feature>
<evidence type="ECO:0000256" key="1">
    <source>
        <dbReference type="SAM" id="MobiDB-lite"/>
    </source>
</evidence>
<sequence>MKLKYWIGLLSILASSIAMGHGMSAEDKARALNAGFMEYIELGAMHMVTGYDHLLFLFGVVFFLTRFSDIVRFITAFTIGHSITLVFATLYSIQANYYLVDAVIALTICYKAFDNLGGFKTYLKMKSPNLMWMVFAFGLIHGFGLSTRLQQLPLAEDGLVFRILAFNVGVELGQIAALAIMLFLLSGWRRMASFKRFSQATNGLLMVLGLLLLLMQLHGYLHSSNPDEFPLNKDDHQHTHEDMGVANSPLSGYEKRFDLDAEDSVNGEVETEGREPEELPNSASNPHAHGDGEAHVH</sequence>
<feature type="signal peptide" evidence="3">
    <location>
        <begin position="1"/>
        <end position="20"/>
    </location>
</feature>
<feature type="region of interest" description="Disordered" evidence="1">
    <location>
        <begin position="231"/>
        <end position="297"/>
    </location>
</feature>
<keyword evidence="2" id="KW-0812">Transmembrane</keyword>